<dbReference type="PANTHER" id="PTHR14969">
    <property type="entry name" value="SPHINGOSINE-1-PHOSPHATE PHOSPHOHYDROLASE"/>
    <property type="match status" value="1"/>
</dbReference>
<feature type="transmembrane region" description="Helical" evidence="1">
    <location>
        <begin position="135"/>
        <end position="154"/>
    </location>
</feature>
<dbReference type="EMBL" id="FNNQ01000019">
    <property type="protein sequence ID" value="SDX47913.1"/>
    <property type="molecule type" value="Genomic_DNA"/>
</dbReference>
<reference evidence="3 4" key="1">
    <citation type="submission" date="2016-10" db="EMBL/GenBank/DDBJ databases">
        <authorList>
            <person name="de Groot N.N."/>
        </authorList>
    </citation>
    <scope>NUCLEOTIDE SEQUENCE [LARGE SCALE GENOMIC DNA]</scope>
    <source>
        <strain evidence="3 4">DSM 45610</strain>
    </source>
</reference>
<feature type="transmembrane region" description="Helical" evidence="1">
    <location>
        <begin position="196"/>
        <end position="215"/>
    </location>
</feature>
<evidence type="ECO:0000256" key="1">
    <source>
        <dbReference type="SAM" id="Phobius"/>
    </source>
</evidence>
<keyword evidence="1" id="KW-0472">Membrane</keyword>
<feature type="transmembrane region" description="Helical" evidence="1">
    <location>
        <begin position="74"/>
        <end position="91"/>
    </location>
</feature>
<dbReference type="Gene3D" id="1.20.144.10">
    <property type="entry name" value="Phosphatidic acid phosphatase type 2/haloperoxidase"/>
    <property type="match status" value="2"/>
</dbReference>
<protein>
    <submittedName>
        <fullName evidence="3">Undecaprenyl-diphosphatase</fullName>
    </submittedName>
</protein>
<feature type="transmembrane region" description="Helical" evidence="1">
    <location>
        <begin position="166"/>
        <end position="184"/>
    </location>
</feature>
<dbReference type="AlphaFoldDB" id="A0A1H3C135"/>
<keyword evidence="1" id="KW-1133">Transmembrane helix</keyword>
<dbReference type="PANTHER" id="PTHR14969:SF13">
    <property type="entry name" value="AT30094P"/>
    <property type="match status" value="1"/>
</dbReference>
<dbReference type="OrthoDB" id="9789113at2"/>
<feature type="transmembrane region" description="Helical" evidence="1">
    <location>
        <begin position="98"/>
        <end position="115"/>
    </location>
</feature>
<accession>A0A1H3C135</accession>
<dbReference type="SMART" id="SM00014">
    <property type="entry name" value="acidPPc"/>
    <property type="match status" value="1"/>
</dbReference>
<evidence type="ECO:0000259" key="2">
    <source>
        <dbReference type="SMART" id="SM00014"/>
    </source>
</evidence>
<dbReference type="CDD" id="cd03392">
    <property type="entry name" value="PAP2_like_2"/>
    <property type="match status" value="1"/>
</dbReference>
<feature type="transmembrane region" description="Helical" evidence="1">
    <location>
        <begin position="12"/>
        <end position="32"/>
    </location>
</feature>
<sequence length="223" mass="24802">MTTFNRIKGAWLLFIYLAVALILTGTLIDSFFEVAEDVQERETWGLDQLGISWSLNMESPTLTAIMKGVTELGSVKWLLTGTVIVVLILLIRRQVQYAVVVAMGMLGTSGMNTLLKNAYERSRPENSLIDADGYSFPSGHSMGAISFFSLLLYLAWKSRLSYPVKVILTGAWLLLILLIGWSRVYLGAHYPTDVVAGYAAGATIILQCILVKEIYNHLQRAHR</sequence>
<organism evidence="3 4">
    <name type="scientific">Marininema mesophilum</name>
    <dbReference type="NCBI Taxonomy" id="1048340"/>
    <lineage>
        <taxon>Bacteria</taxon>
        <taxon>Bacillati</taxon>
        <taxon>Bacillota</taxon>
        <taxon>Bacilli</taxon>
        <taxon>Bacillales</taxon>
        <taxon>Thermoactinomycetaceae</taxon>
        <taxon>Marininema</taxon>
    </lineage>
</organism>
<evidence type="ECO:0000313" key="3">
    <source>
        <dbReference type="EMBL" id="SDX47913.1"/>
    </source>
</evidence>
<keyword evidence="4" id="KW-1185">Reference proteome</keyword>
<evidence type="ECO:0000313" key="4">
    <source>
        <dbReference type="Proteomes" id="UP000198534"/>
    </source>
</evidence>
<gene>
    <name evidence="3" type="ORF">SAMN05444487_11924</name>
</gene>
<dbReference type="RefSeq" id="WP_091742709.1">
    <property type="nucleotide sequence ID" value="NZ_FNNQ01000019.1"/>
</dbReference>
<name>A0A1H3C135_9BACL</name>
<dbReference type="InterPro" id="IPR036938">
    <property type="entry name" value="PAP2/HPO_sf"/>
</dbReference>
<dbReference type="SUPFAM" id="SSF48317">
    <property type="entry name" value="Acid phosphatase/Vanadium-dependent haloperoxidase"/>
    <property type="match status" value="1"/>
</dbReference>
<feature type="domain" description="Phosphatidic acid phosphatase type 2/haloperoxidase" evidence="2">
    <location>
        <begin position="98"/>
        <end position="209"/>
    </location>
</feature>
<dbReference type="Proteomes" id="UP000198534">
    <property type="component" value="Unassembled WGS sequence"/>
</dbReference>
<dbReference type="InterPro" id="IPR000326">
    <property type="entry name" value="PAP2/HPO"/>
</dbReference>
<proteinExistence type="predicted"/>
<dbReference type="STRING" id="1048340.SAMN05444487_11924"/>
<keyword evidence="1" id="KW-0812">Transmembrane</keyword>
<dbReference type="Pfam" id="PF01569">
    <property type="entry name" value="PAP2"/>
    <property type="match status" value="1"/>
</dbReference>